<dbReference type="Proteomes" id="UP000541444">
    <property type="component" value="Unassembled WGS sequence"/>
</dbReference>
<gene>
    <name evidence="1" type="ORF">GIB67_018919</name>
</gene>
<accession>A0A7J7L2K9</accession>
<name>A0A7J7L2K9_9MAGN</name>
<proteinExistence type="predicted"/>
<dbReference type="AlphaFoldDB" id="A0A7J7L2K9"/>
<comment type="caution">
    <text evidence="1">The sequence shown here is derived from an EMBL/GenBank/DDBJ whole genome shotgun (WGS) entry which is preliminary data.</text>
</comment>
<protein>
    <submittedName>
        <fullName evidence="1">Uncharacterized protein</fullName>
    </submittedName>
</protein>
<evidence type="ECO:0000313" key="2">
    <source>
        <dbReference type="Proteomes" id="UP000541444"/>
    </source>
</evidence>
<feature type="non-terminal residue" evidence="1">
    <location>
        <position position="1"/>
    </location>
</feature>
<sequence>REKLQISLLLSKVSRSISPISINRALDFSRASKDRIAKALSLRDSSILCRSTLSLLSHSYNRTFLLCKLWIWRKLEDVG</sequence>
<reference evidence="1 2" key="1">
    <citation type="journal article" date="2020" name="IScience">
        <title>Genome Sequencing of the Endangered Kingdonia uniflora (Circaeasteraceae, Ranunculales) Reveals Potential Mechanisms of Evolutionary Specialization.</title>
        <authorList>
            <person name="Sun Y."/>
            <person name="Deng T."/>
            <person name="Zhang A."/>
            <person name="Moore M.J."/>
            <person name="Landis J.B."/>
            <person name="Lin N."/>
            <person name="Zhang H."/>
            <person name="Zhang X."/>
            <person name="Huang J."/>
            <person name="Zhang X."/>
            <person name="Sun H."/>
            <person name="Wang H."/>
        </authorList>
    </citation>
    <scope>NUCLEOTIDE SEQUENCE [LARGE SCALE GENOMIC DNA]</scope>
    <source>
        <strain evidence="1">TB1705</strain>
        <tissue evidence="1">Leaf</tissue>
    </source>
</reference>
<evidence type="ECO:0000313" key="1">
    <source>
        <dbReference type="EMBL" id="KAF6136880.1"/>
    </source>
</evidence>
<keyword evidence="2" id="KW-1185">Reference proteome</keyword>
<organism evidence="1 2">
    <name type="scientific">Kingdonia uniflora</name>
    <dbReference type="NCBI Taxonomy" id="39325"/>
    <lineage>
        <taxon>Eukaryota</taxon>
        <taxon>Viridiplantae</taxon>
        <taxon>Streptophyta</taxon>
        <taxon>Embryophyta</taxon>
        <taxon>Tracheophyta</taxon>
        <taxon>Spermatophyta</taxon>
        <taxon>Magnoliopsida</taxon>
        <taxon>Ranunculales</taxon>
        <taxon>Circaeasteraceae</taxon>
        <taxon>Kingdonia</taxon>
    </lineage>
</organism>
<dbReference type="EMBL" id="JACGCM010002668">
    <property type="protein sequence ID" value="KAF6136880.1"/>
    <property type="molecule type" value="Genomic_DNA"/>
</dbReference>